<keyword evidence="3" id="KW-0732">Signal</keyword>
<evidence type="ECO:0000313" key="5">
    <source>
        <dbReference type="Proteomes" id="UP000243217"/>
    </source>
</evidence>
<keyword evidence="5" id="KW-1185">Reference proteome</keyword>
<keyword evidence="2" id="KW-1015">Disulfide bond</keyword>
<feature type="chain" id="PRO_5012551530" evidence="3">
    <location>
        <begin position="21"/>
        <end position="220"/>
    </location>
</feature>
<reference evidence="4 5" key="1">
    <citation type="journal article" date="2014" name="Genome Biol. Evol.">
        <title>The secreted proteins of Achlya hypogyna and Thraustotheca clavata identify the ancestral oomycete secretome and reveal gene acquisitions by horizontal gene transfer.</title>
        <authorList>
            <person name="Misner I."/>
            <person name="Blouin N."/>
            <person name="Leonard G."/>
            <person name="Richards T.A."/>
            <person name="Lane C.E."/>
        </authorList>
    </citation>
    <scope>NUCLEOTIDE SEQUENCE [LARGE SCALE GENOMIC DNA]</scope>
    <source>
        <strain evidence="4 5">ATCC 34112</strain>
    </source>
</reference>
<accession>A0A1V9YHW4</accession>
<protein>
    <submittedName>
        <fullName evidence="4">Cutinase</fullName>
    </submittedName>
</protein>
<dbReference type="Gene3D" id="3.40.50.1820">
    <property type="entry name" value="alpha/beta hydrolase"/>
    <property type="match status" value="1"/>
</dbReference>
<gene>
    <name evidence="4" type="ORF">THRCLA_23040</name>
</gene>
<dbReference type="OrthoDB" id="3225429at2759"/>
<proteinExistence type="predicted"/>
<sequence>MVSILSSIFALALYSKAVNAANCTDVHIVFARGSGEPAGFGICGEPLVSGIKNHLPGMSVSSYAVNYTANYLQTSAGDGATDMTNHLVQVAKDCPRTSFVIGGYSQGATATDIAIGIKTDLGTGEIIPTNLAPRIKAVVTFGNPLQLYGQTLAEACSLYAAKSIEFCNDGDPVCANGIDVFAHLAYPKDGTVAKAAEQAAAKVKGTSSPKSFHLRVAPKS</sequence>
<dbReference type="EMBL" id="JNBS01003787">
    <property type="protein sequence ID" value="OQR85324.1"/>
    <property type="molecule type" value="Genomic_DNA"/>
</dbReference>
<dbReference type="STRING" id="74557.A0A1V9YHW4"/>
<evidence type="ECO:0000313" key="4">
    <source>
        <dbReference type="EMBL" id="OQR85324.1"/>
    </source>
</evidence>
<dbReference type="GO" id="GO:0016787">
    <property type="term" value="F:hydrolase activity"/>
    <property type="evidence" value="ECO:0007669"/>
    <property type="project" value="UniProtKB-KW"/>
</dbReference>
<feature type="signal peptide" evidence="3">
    <location>
        <begin position="1"/>
        <end position="20"/>
    </location>
</feature>
<dbReference type="Proteomes" id="UP000243217">
    <property type="component" value="Unassembled WGS sequence"/>
</dbReference>
<dbReference type="AlphaFoldDB" id="A0A1V9YHW4"/>
<keyword evidence="1" id="KW-0378">Hydrolase</keyword>
<dbReference type="SMART" id="SM01110">
    <property type="entry name" value="Cutinase"/>
    <property type="match status" value="1"/>
</dbReference>
<dbReference type="InterPro" id="IPR000675">
    <property type="entry name" value="Cutinase/axe"/>
</dbReference>
<dbReference type="InterPro" id="IPR029058">
    <property type="entry name" value="AB_hydrolase_fold"/>
</dbReference>
<dbReference type="SUPFAM" id="SSF53474">
    <property type="entry name" value="alpha/beta-Hydrolases"/>
    <property type="match status" value="1"/>
</dbReference>
<dbReference type="PANTHER" id="PTHR33630:SF9">
    <property type="entry name" value="CUTINASE 4"/>
    <property type="match status" value="1"/>
</dbReference>
<dbReference type="Pfam" id="PF01083">
    <property type="entry name" value="Cutinase"/>
    <property type="match status" value="1"/>
</dbReference>
<evidence type="ECO:0000256" key="1">
    <source>
        <dbReference type="ARBA" id="ARBA00022801"/>
    </source>
</evidence>
<organism evidence="4 5">
    <name type="scientific">Thraustotheca clavata</name>
    <dbReference type="NCBI Taxonomy" id="74557"/>
    <lineage>
        <taxon>Eukaryota</taxon>
        <taxon>Sar</taxon>
        <taxon>Stramenopiles</taxon>
        <taxon>Oomycota</taxon>
        <taxon>Saprolegniomycetes</taxon>
        <taxon>Saprolegniales</taxon>
        <taxon>Achlyaceae</taxon>
        <taxon>Thraustotheca</taxon>
    </lineage>
</organism>
<evidence type="ECO:0000256" key="2">
    <source>
        <dbReference type="ARBA" id="ARBA00023157"/>
    </source>
</evidence>
<evidence type="ECO:0000256" key="3">
    <source>
        <dbReference type="SAM" id="SignalP"/>
    </source>
</evidence>
<name>A0A1V9YHW4_9STRA</name>
<comment type="caution">
    <text evidence="4">The sequence shown here is derived from an EMBL/GenBank/DDBJ whole genome shotgun (WGS) entry which is preliminary data.</text>
</comment>
<dbReference type="PANTHER" id="PTHR33630">
    <property type="entry name" value="CUTINASE RV1984C-RELATED-RELATED"/>
    <property type="match status" value="1"/>
</dbReference>